<evidence type="ECO:0000313" key="3">
    <source>
        <dbReference type="Proteomes" id="UP000530268"/>
    </source>
</evidence>
<protein>
    <recommendedName>
        <fullName evidence="4">Beta-barrel assembly machine subunit BamF</fullName>
    </recommendedName>
</protein>
<dbReference type="InterPro" id="IPR021395">
    <property type="entry name" value="DUF3035"/>
</dbReference>
<proteinExistence type="predicted"/>
<feature type="region of interest" description="Disordered" evidence="1">
    <location>
        <begin position="28"/>
        <end position="89"/>
    </location>
</feature>
<organism evidence="2 3">
    <name type="scientific">Sulfitobacter undariae</name>
    <dbReference type="NCBI Taxonomy" id="1563671"/>
    <lineage>
        <taxon>Bacteria</taxon>
        <taxon>Pseudomonadati</taxon>
        <taxon>Pseudomonadota</taxon>
        <taxon>Alphaproteobacteria</taxon>
        <taxon>Rhodobacterales</taxon>
        <taxon>Roseobacteraceae</taxon>
        <taxon>Sulfitobacter</taxon>
    </lineage>
</organism>
<gene>
    <name evidence="2" type="ORF">GGR95_002025</name>
</gene>
<dbReference type="Pfam" id="PF11233">
    <property type="entry name" value="DUF3035"/>
    <property type="match status" value="1"/>
</dbReference>
<reference evidence="2 3" key="1">
    <citation type="submission" date="2020-08" db="EMBL/GenBank/DDBJ databases">
        <title>Genomic Encyclopedia of Type Strains, Phase IV (KMG-IV): sequencing the most valuable type-strain genomes for metagenomic binning, comparative biology and taxonomic classification.</title>
        <authorList>
            <person name="Goeker M."/>
        </authorList>
    </citation>
    <scope>NUCLEOTIDE SEQUENCE [LARGE SCALE GENOMIC DNA]</scope>
    <source>
        <strain evidence="2 3">DSM 102234</strain>
    </source>
</reference>
<feature type="region of interest" description="Disordered" evidence="1">
    <location>
        <begin position="146"/>
        <end position="167"/>
    </location>
</feature>
<dbReference type="RefSeq" id="WP_184565365.1">
    <property type="nucleotide sequence ID" value="NZ_JACIEI010000005.1"/>
</dbReference>
<dbReference type="Proteomes" id="UP000530268">
    <property type="component" value="Unassembled WGS sequence"/>
</dbReference>
<keyword evidence="3" id="KW-1185">Reference proteome</keyword>
<name>A0A7W6E9C5_9RHOB</name>
<evidence type="ECO:0000256" key="1">
    <source>
        <dbReference type="SAM" id="MobiDB-lite"/>
    </source>
</evidence>
<sequence length="167" mass="17927">MRKIALLFVLPVIVAGCANVGLRDLRSNSKGPDEFGIQPVNTLAEPANYRDLPTPTPGGSNRADRSALAEGAKAFGGSLGNPDGPVPAADGALVQHASRLGVSANIRETLAQTDADFRRRKQRLTQFRIVPVDRYNQAYRKEALDAQAEKSRWQRAGARTPSAPPAN</sequence>
<comment type="caution">
    <text evidence="2">The sequence shown here is derived from an EMBL/GenBank/DDBJ whole genome shotgun (WGS) entry which is preliminary data.</text>
</comment>
<dbReference type="EMBL" id="JACIEI010000005">
    <property type="protein sequence ID" value="MBB3994380.1"/>
    <property type="molecule type" value="Genomic_DNA"/>
</dbReference>
<evidence type="ECO:0008006" key="4">
    <source>
        <dbReference type="Google" id="ProtNLM"/>
    </source>
</evidence>
<dbReference type="AlphaFoldDB" id="A0A7W6E9C5"/>
<accession>A0A7W6E9C5</accession>
<dbReference type="PROSITE" id="PS51257">
    <property type="entry name" value="PROKAR_LIPOPROTEIN"/>
    <property type="match status" value="1"/>
</dbReference>
<evidence type="ECO:0000313" key="2">
    <source>
        <dbReference type="EMBL" id="MBB3994380.1"/>
    </source>
</evidence>